<dbReference type="CDD" id="cd01743">
    <property type="entry name" value="GATase1_Anthranilate_Synthase"/>
    <property type="match status" value="1"/>
</dbReference>
<dbReference type="Gene3D" id="3.40.50.880">
    <property type="match status" value="1"/>
</dbReference>
<proteinExistence type="predicted"/>
<dbReference type="SUPFAM" id="SSF52317">
    <property type="entry name" value="Class I glutamine amidotransferase-like"/>
    <property type="match status" value="1"/>
</dbReference>
<dbReference type="GO" id="GO:0000162">
    <property type="term" value="P:L-tryptophan biosynthetic process"/>
    <property type="evidence" value="ECO:0007669"/>
    <property type="project" value="TreeGrafter"/>
</dbReference>
<evidence type="ECO:0000256" key="2">
    <source>
        <dbReference type="ARBA" id="ARBA00022962"/>
    </source>
</evidence>
<dbReference type="Pfam" id="PF00117">
    <property type="entry name" value="GATase"/>
    <property type="match status" value="1"/>
</dbReference>
<gene>
    <name evidence="6" type="ORF">RO21_09235</name>
</gene>
<dbReference type="GO" id="GO:0004048">
    <property type="term" value="F:anthranilate phosphoribosyltransferase activity"/>
    <property type="evidence" value="ECO:0007669"/>
    <property type="project" value="TreeGrafter"/>
</dbReference>
<accession>A0A0J5P5Z8</accession>
<sequence length="196" mass="21899">MAQVLFVDNFDSFSYNLVDQFRQLGHSVTVFRNDYPLDDFIQRALRTKQAIIALSPGPGNPQQAGHLLPIIAKLKGKVPMIGICLGHQAIIEALGGQVVHTGQVMHGKVSRIQHDNEAMFHGIQNPMPVARYHSLMGDNLPAELVVNARFGEIVMAIRHRTEKICAFQFHPESILTVEGTKLLKQSIEWLLESKND</sequence>
<dbReference type="PRINTS" id="PR00097">
    <property type="entry name" value="ANTSNTHASEII"/>
</dbReference>
<organism evidence="6 7">
    <name type="scientific">Muribacter muris</name>
    <dbReference type="NCBI Taxonomy" id="67855"/>
    <lineage>
        <taxon>Bacteria</taxon>
        <taxon>Pseudomonadati</taxon>
        <taxon>Pseudomonadota</taxon>
        <taxon>Gammaproteobacteria</taxon>
        <taxon>Pasteurellales</taxon>
        <taxon>Pasteurellaceae</taxon>
        <taxon>Muribacter</taxon>
    </lineage>
</organism>
<dbReference type="AlphaFoldDB" id="A0A0J5P5Z8"/>
<dbReference type="GO" id="GO:0002047">
    <property type="term" value="P:phenazine biosynthetic process"/>
    <property type="evidence" value="ECO:0007669"/>
    <property type="project" value="TreeGrafter"/>
</dbReference>
<dbReference type="PROSITE" id="PS51273">
    <property type="entry name" value="GATASE_TYPE_1"/>
    <property type="match status" value="1"/>
</dbReference>
<evidence type="ECO:0000256" key="3">
    <source>
        <dbReference type="ARBA" id="ARBA00023239"/>
    </source>
</evidence>
<feature type="domain" description="Glutamine amidotransferase" evidence="5">
    <location>
        <begin position="6"/>
        <end position="186"/>
    </location>
</feature>
<dbReference type="InterPro" id="IPR006221">
    <property type="entry name" value="TrpG/PapA_dom"/>
</dbReference>
<keyword evidence="3" id="KW-0456">Lyase</keyword>
<evidence type="ECO:0000256" key="4">
    <source>
        <dbReference type="ARBA" id="ARBA00047683"/>
    </source>
</evidence>
<dbReference type="FunFam" id="3.40.50.880:FF:000003">
    <property type="entry name" value="Anthranilate synthase component II"/>
    <property type="match status" value="1"/>
</dbReference>
<dbReference type="EC" id="4.1.3.27" evidence="1"/>
<keyword evidence="2" id="KW-0315">Glutamine amidotransferase</keyword>
<dbReference type="STRING" id="67855.RO21_09235"/>
<dbReference type="PANTHER" id="PTHR43418">
    <property type="entry name" value="MULTIFUNCTIONAL TRYPTOPHAN BIOSYNTHESIS PROTEIN-RELATED"/>
    <property type="match status" value="1"/>
</dbReference>
<dbReference type="PRINTS" id="PR00099">
    <property type="entry name" value="CPSGATASE"/>
</dbReference>
<evidence type="ECO:0000313" key="6">
    <source>
        <dbReference type="EMBL" id="KMK50899.1"/>
    </source>
</evidence>
<dbReference type="Proteomes" id="UP000036270">
    <property type="component" value="Unassembled WGS sequence"/>
</dbReference>
<comment type="catalytic activity">
    <reaction evidence="4">
        <text>chorismate + L-glutamine = anthranilate + pyruvate + L-glutamate + H(+)</text>
        <dbReference type="Rhea" id="RHEA:21732"/>
        <dbReference type="ChEBI" id="CHEBI:15361"/>
        <dbReference type="ChEBI" id="CHEBI:15378"/>
        <dbReference type="ChEBI" id="CHEBI:16567"/>
        <dbReference type="ChEBI" id="CHEBI:29748"/>
        <dbReference type="ChEBI" id="CHEBI:29985"/>
        <dbReference type="ChEBI" id="CHEBI:58359"/>
        <dbReference type="EC" id="4.1.3.27"/>
    </reaction>
</comment>
<dbReference type="InterPro" id="IPR050472">
    <property type="entry name" value="Anth_synth/Amidotransfase"/>
</dbReference>
<dbReference type="GO" id="GO:0004049">
    <property type="term" value="F:anthranilate synthase activity"/>
    <property type="evidence" value="ECO:0007669"/>
    <property type="project" value="UniProtKB-EC"/>
</dbReference>
<evidence type="ECO:0000256" key="1">
    <source>
        <dbReference type="ARBA" id="ARBA00012266"/>
    </source>
</evidence>
<name>A0A0J5P5Z8_9PAST</name>
<reference evidence="6 7" key="1">
    <citation type="submission" date="2014-12" db="EMBL/GenBank/DDBJ databases">
        <title>Reclassification of Actinobacillus muris as Muribacter muris.</title>
        <authorList>
            <person name="Christensen H."/>
            <person name="Nicklas W."/>
            <person name="Bisgaard M."/>
        </authorList>
    </citation>
    <scope>NUCLEOTIDE SEQUENCE [LARGE SCALE GENOMIC DNA]</scope>
    <source>
        <strain evidence="6 7">Ackerman80-443D</strain>
    </source>
</reference>
<dbReference type="RefSeq" id="WP_047977500.1">
    <property type="nucleotide sequence ID" value="NZ_JWIZ01000061.1"/>
</dbReference>
<evidence type="ECO:0000259" key="5">
    <source>
        <dbReference type="Pfam" id="PF00117"/>
    </source>
</evidence>
<comment type="caution">
    <text evidence="6">The sequence shown here is derived from an EMBL/GenBank/DDBJ whole genome shotgun (WGS) entry which is preliminary data.</text>
</comment>
<protein>
    <recommendedName>
        <fullName evidence="1">anthranilate synthase</fullName>
        <ecNumber evidence="1">4.1.3.27</ecNumber>
    </recommendedName>
</protein>
<dbReference type="PANTHER" id="PTHR43418:SF2">
    <property type="entry name" value="BIFUNCTIONAL PROTEIN TRPGD"/>
    <property type="match status" value="1"/>
</dbReference>
<dbReference type="EMBL" id="JWIZ01000061">
    <property type="protein sequence ID" value="KMK50899.1"/>
    <property type="molecule type" value="Genomic_DNA"/>
</dbReference>
<dbReference type="InterPro" id="IPR029062">
    <property type="entry name" value="Class_I_gatase-like"/>
</dbReference>
<dbReference type="PRINTS" id="PR00096">
    <property type="entry name" value="GATASE"/>
</dbReference>
<evidence type="ECO:0000313" key="7">
    <source>
        <dbReference type="Proteomes" id="UP000036270"/>
    </source>
</evidence>
<keyword evidence="7" id="KW-1185">Reference proteome</keyword>
<dbReference type="InterPro" id="IPR017926">
    <property type="entry name" value="GATASE"/>
</dbReference>
<dbReference type="GO" id="GO:0005829">
    <property type="term" value="C:cytosol"/>
    <property type="evidence" value="ECO:0007669"/>
    <property type="project" value="TreeGrafter"/>
</dbReference>
<dbReference type="PATRIC" id="fig|67855.3.peg.1943"/>
<dbReference type="NCBIfam" id="TIGR00566">
    <property type="entry name" value="trpG_papA"/>
    <property type="match status" value="1"/>
</dbReference>